<dbReference type="InterPro" id="IPR014001">
    <property type="entry name" value="Helicase_ATP-bd"/>
</dbReference>
<feature type="binding site" evidence="12">
    <location>
        <position position="449"/>
    </location>
    <ligand>
        <name>Zn(2+)</name>
        <dbReference type="ChEBI" id="CHEBI:29105"/>
        <label>2</label>
    </ligand>
</feature>
<accession>A0A9D9IEP0</accession>
<keyword evidence="13" id="KW-0175">Coiled coil</keyword>
<evidence type="ECO:0000259" key="14">
    <source>
        <dbReference type="PROSITE" id="PS51192"/>
    </source>
</evidence>
<reference evidence="15" key="2">
    <citation type="journal article" date="2021" name="PeerJ">
        <title>Extensive microbial diversity within the chicken gut microbiome revealed by metagenomics and culture.</title>
        <authorList>
            <person name="Gilroy R."/>
            <person name="Ravi A."/>
            <person name="Getino M."/>
            <person name="Pursley I."/>
            <person name="Horton D.L."/>
            <person name="Alikhan N.F."/>
            <person name="Baker D."/>
            <person name="Gharbi K."/>
            <person name="Hall N."/>
            <person name="Watson M."/>
            <person name="Adriaenssens E.M."/>
            <person name="Foster-Nyarko E."/>
            <person name="Jarju S."/>
            <person name="Secka A."/>
            <person name="Antonio M."/>
            <person name="Oren A."/>
            <person name="Chaudhuri R.R."/>
            <person name="La Ragione R."/>
            <person name="Hildebrand F."/>
            <person name="Pallen M.J."/>
        </authorList>
    </citation>
    <scope>NUCLEOTIDE SEQUENCE</scope>
    <source>
        <strain evidence="15">B2-22910</strain>
    </source>
</reference>
<keyword evidence="1 12" id="KW-0639">Primosome</keyword>
<keyword evidence="3 12" id="KW-0479">Metal-binding</keyword>
<dbReference type="PANTHER" id="PTHR30580:SF0">
    <property type="entry name" value="PRIMOSOMAL PROTEIN N"/>
    <property type="match status" value="1"/>
</dbReference>
<dbReference type="GO" id="GO:0006270">
    <property type="term" value="P:DNA replication initiation"/>
    <property type="evidence" value="ECO:0007669"/>
    <property type="project" value="TreeGrafter"/>
</dbReference>
<comment type="catalytic activity">
    <reaction evidence="12">
        <text>Couples ATP hydrolysis with the unwinding of duplex DNA by translocating in the 3'-5' direction.</text>
        <dbReference type="EC" id="5.6.2.4"/>
    </reaction>
</comment>
<dbReference type="PROSITE" id="PS51192">
    <property type="entry name" value="HELICASE_ATP_BIND_1"/>
    <property type="match status" value="1"/>
</dbReference>
<dbReference type="GO" id="GO:0006310">
    <property type="term" value="P:DNA recombination"/>
    <property type="evidence" value="ECO:0007669"/>
    <property type="project" value="InterPro"/>
</dbReference>
<comment type="cofactor">
    <cofactor evidence="12">
        <name>Zn(2+)</name>
        <dbReference type="ChEBI" id="CHEBI:29105"/>
    </cofactor>
    <text evidence="12">Binds 2 zinc ions per subunit.</text>
</comment>
<gene>
    <name evidence="12 15" type="primary">priA</name>
    <name evidence="15" type="ORF">IAB82_05725</name>
</gene>
<dbReference type="Pfam" id="PF18319">
    <property type="entry name" value="Zn_ribbon_PriA"/>
    <property type="match status" value="1"/>
</dbReference>
<reference evidence="15" key="1">
    <citation type="submission" date="2020-10" db="EMBL/GenBank/DDBJ databases">
        <authorList>
            <person name="Gilroy R."/>
        </authorList>
    </citation>
    <scope>NUCLEOTIDE SEQUENCE</scope>
    <source>
        <strain evidence="15">B2-22910</strain>
    </source>
</reference>
<dbReference type="Pfam" id="PF04851">
    <property type="entry name" value="ResIII"/>
    <property type="match status" value="1"/>
</dbReference>
<keyword evidence="7 12" id="KW-0862">Zinc</keyword>
<proteinExistence type="inferred from homology"/>
<dbReference type="GO" id="GO:0043138">
    <property type="term" value="F:3'-5' DNA helicase activity"/>
    <property type="evidence" value="ECO:0007669"/>
    <property type="project" value="UniProtKB-EC"/>
</dbReference>
<dbReference type="InterPro" id="IPR005259">
    <property type="entry name" value="PriA"/>
</dbReference>
<dbReference type="Proteomes" id="UP000823603">
    <property type="component" value="Unassembled WGS sequence"/>
</dbReference>
<dbReference type="FunFam" id="3.40.50.300:FF:000489">
    <property type="entry name" value="Primosome assembly protein PriA"/>
    <property type="match status" value="1"/>
</dbReference>
<keyword evidence="2 12" id="KW-0235">DNA replication</keyword>
<comment type="similarity">
    <text evidence="12">Belongs to the helicase family. PriA subfamily.</text>
</comment>
<dbReference type="Gene3D" id="3.40.50.300">
    <property type="entry name" value="P-loop containing nucleotide triphosphate hydrolases"/>
    <property type="match status" value="2"/>
</dbReference>
<dbReference type="CDD" id="cd17929">
    <property type="entry name" value="DEXHc_priA"/>
    <property type="match status" value="1"/>
</dbReference>
<evidence type="ECO:0000256" key="2">
    <source>
        <dbReference type="ARBA" id="ARBA00022705"/>
    </source>
</evidence>
<dbReference type="GO" id="GO:0003677">
    <property type="term" value="F:DNA binding"/>
    <property type="evidence" value="ECO:0007669"/>
    <property type="project" value="UniProtKB-UniRule"/>
</dbReference>
<dbReference type="InterPro" id="IPR001650">
    <property type="entry name" value="Helicase_C-like"/>
</dbReference>
<feature type="coiled-coil region" evidence="13">
    <location>
        <begin position="108"/>
        <end position="166"/>
    </location>
</feature>
<evidence type="ECO:0000256" key="4">
    <source>
        <dbReference type="ARBA" id="ARBA00022741"/>
    </source>
</evidence>
<feature type="binding site" evidence="12">
    <location>
        <position position="446"/>
    </location>
    <ligand>
        <name>Zn(2+)</name>
        <dbReference type="ChEBI" id="CHEBI:29105"/>
        <label>2</label>
    </ligand>
</feature>
<evidence type="ECO:0000313" key="15">
    <source>
        <dbReference type="EMBL" id="MBO8471277.1"/>
    </source>
</evidence>
<feature type="binding site" evidence="12">
    <location>
        <position position="437"/>
    </location>
    <ligand>
        <name>Zn(2+)</name>
        <dbReference type="ChEBI" id="CHEBI:29105"/>
        <label>1</label>
    </ligand>
</feature>
<keyword evidence="4 12" id="KW-0547">Nucleotide-binding</keyword>
<feature type="domain" description="Helicase ATP-binding" evidence="14">
    <location>
        <begin position="208"/>
        <end position="374"/>
    </location>
</feature>
<dbReference type="InterPro" id="IPR027417">
    <property type="entry name" value="P-loop_NTPase"/>
</dbReference>
<evidence type="ECO:0000256" key="9">
    <source>
        <dbReference type="ARBA" id="ARBA00023125"/>
    </source>
</evidence>
<evidence type="ECO:0000256" key="11">
    <source>
        <dbReference type="ARBA" id="ARBA00048988"/>
    </source>
</evidence>
<comment type="caution">
    <text evidence="15">The sequence shown here is derived from an EMBL/GenBank/DDBJ whole genome shotgun (WGS) entry which is preliminary data.</text>
</comment>
<keyword evidence="10 12" id="KW-0413">Isomerase</keyword>
<comment type="catalytic activity">
    <reaction evidence="11 12">
        <text>ATP + H2O = ADP + phosphate + H(+)</text>
        <dbReference type="Rhea" id="RHEA:13065"/>
        <dbReference type="ChEBI" id="CHEBI:15377"/>
        <dbReference type="ChEBI" id="CHEBI:15378"/>
        <dbReference type="ChEBI" id="CHEBI:30616"/>
        <dbReference type="ChEBI" id="CHEBI:43474"/>
        <dbReference type="ChEBI" id="CHEBI:456216"/>
        <dbReference type="EC" id="5.6.2.4"/>
    </reaction>
</comment>
<dbReference type="GO" id="GO:0016787">
    <property type="term" value="F:hydrolase activity"/>
    <property type="evidence" value="ECO:0007669"/>
    <property type="project" value="UniProtKB-KW"/>
</dbReference>
<evidence type="ECO:0000256" key="13">
    <source>
        <dbReference type="SAM" id="Coils"/>
    </source>
</evidence>
<dbReference type="Pfam" id="PF17764">
    <property type="entry name" value="PriA_3primeBD"/>
    <property type="match status" value="1"/>
</dbReference>
<dbReference type="GO" id="GO:1990077">
    <property type="term" value="C:primosome complex"/>
    <property type="evidence" value="ECO:0007669"/>
    <property type="project" value="UniProtKB-UniRule"/>
</dbReference>
<feature type="binding site" evidence="12">
    <location>
        <position position="467"/>
    </location>
    <ligand>
        <name>Zn(2+)</name>
        <dbReference type="ChEBI" id="CHEBI:29105"/>
        <label>2</label>
    </ligand>
</feature>
<dbReference type="AlphaFoldDB" id="A0A9D9IEP0"/>
<dbReference type="Pfam" id="PF00271">
    <property type="entry name" value="Helicase_C"/>
    <property type="match status" value="1"/>
</dbReference>
<dbReference type="HAMAP" id="MF_00983">
    <property type="entry name" value="PriA"/>
    <property type="match status" value="1"/>
</dbReference>
<feature type="binding site" evidence="12">
    <location>
        <position position="480"/>
    </location>
    <ligand>
        <name>Zn(2+)</name>
        <dbReference type="ChEBI" id="CHEBI:29105"/>
        <label>1</label>
    </ligand>
</feature>
<dbReference type="SUPFAM" id="SSF52540">
    <property type="entry name" value="P-loop containing nucleoside triphosphate hydrolases"/>
    <property type="match status" value="1"/>
</dbReference>
<comment type="function">
    <text evidence="12">Initiates the restart of stalled replication forks, which reloads the replicative helicase on sites other than the origin of replication. Recognizes and binds to abandoned replication forks and remodels them to uncover a helicase loading site. Promotes assembly of the primosome at these replication forks.</text>
</comment>
<organism evidence="15 16">
    <name type="scientific">Candidatus Cryptobacteroides faecavium</name>
    <dbReference type="NCBI Taxonomy" id="2840762"/>
    <lineage>
        <taxon>Bacteria</taxon>
        <taxon>Pseudomonadati</taxon>
        <taxon>Bacteroidota</taxon>
        <taxon>Bacteroidia</taxon>
        <taxon>Bacteroidales</taxon>
        <taxon>Candidatus Cryptobacteroides</taxon>
    </lineage>
</organism>
<dbReference type="GO" id="GO:0005524">
    <property type="term" value="F:ATP binding"/>
    <property type="evidence" value="ECO:0007669"/>
    <property type="project" value="UniProtKB-UniRule"/>
</dbReference>
<protein>
    <recommendedName>
        <fullName evidence="12">Replication restart protein PriA</fullName>
    </recommendedName>
    <alternativeName>
        <fullName evidence="12">ATP-dependent DNA helicase PriA</fullName>
        <ecNumber evidence="12">5.6.2.4</ecNumber>
    </alternativeName>
    <alternativeName>
        <fullName evidence="12">DNA 3'-5' helicase PriA</fullName>
    </alternativeName>
</protein>
<keyword evidence="5 12" id="KW-0378">Hydrolase</keyword>
<evidence type="ECO:0000256" key="6">
    <source>
        <dbReference type="ARBA" id="ARBA00022806"/>
    </source>
</evidence>
<feature type="binding site" evidence="12">
    <location>
        <position position="464"/>
    </location>
    <ligand>
        <name>Zn(2+)</name>
        <dbReference type="ChEBI" id="CHEBI:29105"/>
        <label>2</label>
    </ligand>
</feature>
<dbReference type="SMART" id="SM00490">
    <property type="entry name" value="HELICc"/>
    <property type="match status" value="1"/>
</dbReference>
<dbReference type="GO" id="GO:0008270">
    <property type="term" value="F:zinc ion binding"/>
    <property type="evidence" value="ECO:0007669"/>
    <property type="project" value="UniProtKB-UniRule"/>
</dbReference>
<dbReference type="EMBL" id="JADIMB010000084">
    <property type="protein sequence ID" value="MBO8471277.1"/>
    <property type="molecule type" value="Genomic_DNA"/>
</dbReference>
<evidence type="ECO:0000256" key="12">
    <source>
        <dbReference type="HAMAP-Rule" id="MF_00983"/>
    </source>
</evidence>
<dbReference type="GO" id="GO:0006269">
    <property type="term" value="P:DNA replication, synthesis of primer"/>
    <property type="evidence" value="ECO:0007669"/>
    <property type="project" value="UniProtKB-KW"/>
</dbReference>
<evidence type="ECO:0000256" key="7">
    <source>
        <dbReference type="ARBA" id="ARBA00022833"/>
    </source>
</evidence>
<keyword evidence="6 12" id="KW-0347">Helicase</keyword>
<dbReference type="InterPro" id="IPR040498">
    <property type="entry name" value="PriA_CRR"/>
</dbReference>
<dbReference type="PANTHER" id="PTHR30580">
    <property type="entry name" value="PRIMOSOMAL PROTEIN N"/>
    <property type="match status" value="1"/>
</dbReference>
<dbReference type="NCBIfam" id="TIGR00595">
    <property type="entry name" value="priA"/>
    <property type="match status" value="1"/>
</dbReference>
<comment type="subunit">
    <text evidence="12">Component of the replication restart primosome.</text>
</comment>
<feature type="binding site" evidence="12">
    <location>
        <position position="440"/>
    </location>
    <ligand>
        <name>Zn(2+)</name>
        <dbReference type="ChEBI" id="CHEBI:29105"/>
        <label>1</label>
    </ligand>
</feature>
<keyword evidence="8 12" id="KW-0067">ATP-binding</keyword>
<evidence type="ECO:0000256" key="10">
    <source>
        <dbReference type="ARBA" id="ARBA00023235"/>
    </source>
</evidence>
<feature type="binding site" evidence="12">
    <location>
        <position position="477"/>
    </location>
    <ligand>
        <name>Zn(2+)</name>
        <dbReference type="ChEBI" id="CHEBI:29105"/>
        <label>1</label>
    </ligand>
</feature>
<dbReference type="InterPro" id="IPR041222">
    <property type="entry name" value="PriA_3primeBD"/>
</dbReference>
<evidence type="ECO:0000256" key="3">
    <source>
        <dbReference type="ARBA" id="ARBA00022723"/>
    </source>
</evidence>
<evidence type="ECO:0000256" key="8">
    <source>
        <dbReference type="ARBA" id="ARBA00022840"/>
    </source>
</evidence>
<dbReference type="Gene3D" id="3.40.1440.60">
    <property type="entry name" value="PriA, 3(prime) DNA-binding domain"/>
    <property type="match status" value="1"/>
</dbReference>
<evidence type="ECO:0000256" key="5">
    <source>
        <dbReference type="ARBA" id="ARBA00022801"/>
    </source>
</evidence>
<evidence type="ECO:0000256" key="1">
    <source>
        <dbReference type="ARBA" id="ARBA00022515"/>
    </source>
</evidence>
<dbReference type="InterPro" id="IPR006935">
    <property type="entry name" value="Helicase/UvrB_N"/>
</dbReference>
<dbReference type="SMART" id="SM00487">
    <property type="entry name" value="DEXDc"/>
    <property type="match status" value="1"/>
</dbReference>
<evidence type="ECO:0000313" key="16">
    <source>
        <dbReference type="Proteomes" id="UP000823603"/>
    </source>
</evidence>
<dbReference type="GO" id="GO:0006302">
    <property type="term" value="P:double-strand break repair"/>
    <property type="evidence" value="ECO:0007669"/>
    <property type="project" value="InterPro"/>
</dbReference>
<name>A0A9D9IEP0_9BACT</name>
<sequence length="726" mass="80527">MIYISVILPLKLEWEPCYASMEEVDAGDRVRVMFAGKEYLGVVSETAVKPDVDVSKIKTIMSVERSLARVTSREIMLWRQVASYYMCSVGEVYKAAYPLQKVSSEEVLARKAARLEKRQKAVKEAEIRKLKMITARLEKKQILLSRAKRQDIKEKYSSEIRRLQDELDLISTGVHRQRIRGHEDTAVQIPGSGTALTDAQTEAADAAREAFGKRKTVLLKGVTGSGKTEIYIKLASEALSKGKNVLYLVPEIALGRQLEYRLEDTFKDMLMVFHSGESAARRTEVAARTRDSRYIVLGTRSAIFLPHNNLGLIIVDEEHDSSYKQDSPAPRYNGRDTAVMLGAIHSCPVLLGSATPSLESLYNCITGKYSLIELPQRFHGAPDAEVEIIDTVAERKKNGMRGSFSLKLIFKIKETLQKGEQVIILRSRRSFSPVLQCEGCGFIPKCPRCNVSLSYHKASGKDICHYCGFSVPHTGICPECGGVLSGIGAGTQKIEEETAALFPEARIARLDSDSAQDRKYETEVIKGFSKGSIDILIGTQMITKGFDFKGLTLVAAIGADSLLAVQDFRADEKALQTLMQFRGRCGRRGHKGTFMIQTSQPGHPVYRQLLLNAASGAESLMAERHDFGYPPYCRLIDITVRDSFEDRAERMAAKAAAILSDKGFHITGPFSTASGKNAGDHIRTLRVTVPKDSMLQARKNSIHGLLCIFEKKEKYTGHISVDVDPV</sequence>
<dbReference type="EC" id="5.6.2.4" evidence="12"/>
<dbReference type="InterPro" id="IPR042115">
    <property type="entry name" value="PriA_3primeBD_sf"/>
</dbReference>
<keyword evidence="9 12" id="KW-0238">DNA-binding</keyword>